<evidence type="ECO:0000313" key="5">
    <source>
        <dbReference type="EMBL" id="KIM75891.1"/>
    </source>
</evidence>
<feature type="domain" description="Peptidase C14 caspase" evidence="4">
    <location>
        <begin position="53"/>
        <end position="317"/>
    </location>
</feature>
<dbReference type="OrthoDB" id="3223806at2759"/>
<comment type="similarity">
    <text evidence="1">Belongs to the peptidase C14B family.</text>
</comment>
<accession>A0A0C3F7P3</accession>
<dbReference type="GO" id="GO:0004197">
    <property type="term" value="F:cysteine-type endopeptidase activity"/>
    <property type="evidence" value="ECO:0007669"/>
    <property type="project" value="InterPro"/>
</dbReference>
<keyword evidence="6" id="KW-1185">Reference proteome</keyword>
<evidence type="ECO:0000256" key="3">
    <source>
        <dbReference type="ARBA" id="ARBA00022807"/>
    </source>
</evidence>
<dbReference type="SUPFAM" id="SSF52129">
    <property type="entry name" value="Caspase-like"/>
    <property type="match status" value="1"/>
</dbReference>
<dbReference type="PANTHER" id="PTHR48104">
    <property type="entry name" value="METACASPASE-4"/>
    <property type="match status" value="1"/>
</dbReference>
<dbReference type="InParanoid" id="A0A0C3F7P3"/>
<dbReference type="InterPro" id="IPR011600">
    <property type="entry name" value="Pept_C14_caspase"/>
</dbReference>
<keyword evidence="2" id="KW-0053">Apoptosis</keyword>
<dbReference type="Pfam" id="PF00656">
    <property type="entry name" value="Peptidase_C14"/>
    <property type="match status" value="1"/>
</dbReference>
<evidence type="ECO:0000259" key="4">
    <source>
        <dbReference type="Pfam" id="PF00656"/>
    </source>
</evidence>
<keyword evidence="3" id="KW-0645">Protease</keyword>
<dbReference type="HOGENOM" id="CLU_011935_1_0_1"/>
<keyword evidence="3" id="KW-0378">Hydrolase</keyword>
<reference evidence="6" key="2">
    <citation type="submission" date="2015-01" db="EMBL/GenBank/DDBJ databases">
        <title>Evolutionary Origins and Diversification of the Mycorrhizal Mutualists.</title>
        <authorList>
            <consortium name="DOE Joint Genome Institute"/>
            <consortium name="Mycorrhizal Genomics Consortium"/>
            <person name="Kohler A."/>
            <person name="Kuo A."/>
            <person name="Nagy L.G."/>
            <person name="Floudas D."/>
            <person name="Copeland A."/>
            <person name="Barry K.W."/>
            <person name="Cichocki N."/>
            <person name="Veneault-Fourrey C."/>
            <person name="LaButti K."/>
            <person name="Lindquist E.A."/>
            <person name="Lipzen A."/>
            <person name="Lundell T."/>
            <person name="Morin E."/>
            <person name="Murat C."/>
            <person name="Riley R."/>
            <person name="Ohm R."/>
            <person name="Sun H."/>
            <person name="Tunlid A."/>
            <person name="Henrissat B."/>
            <person name="Grigoriev I.V."/>
            <person name="Hibbett D.S."/>
            <person name="Martin F."/>
        </authorList>
    </citation>
    <scope>NUCLEOTIDE SEQUENCE [LARGE SCALE GENOMIC DNA]</scope>
    <source>
        <strain evidence="6">F 1598</strain>
    </source>
</reference>
<dbReference type="AlphaFoldDB" id="A0A0C3F7P3"/>
<evidence type="ECO:0000256" key="2">
    <source>
        <dbReference type="ARBA" id="ARBA00022703"/>
    </source>
</evidence>
<dbReference type="GO" id="GO:0005737">
    <property type="term" value="C:cytoplasm"/>
    <property type="evidence" value="ECO:0007669"/>
    <property type="project" value="TreeGrafter"/>
</dbReference>
<dbReference type="PANTHER" id="PTHR48104:SF30">
    <property type="entry name" value="METACASPASE-1"/>
    <property type="match status" value="1"/>
</dbReference>
<gene>
    <name evidence="5" type="ORF">PILCRDRAFT_663450</name>
</gene>
<dbReference type="EMBL" id="KN833041">
    <property type="protein sequence ID" value="KIM75891.1"/>
    <property type="molecule type" value="Genomic_DNA"/>
</dbReference>
<sequence>MFSCASFKMPKLFQRKQTHTNAPTSDVAVAPSSILKVSESRQYPKLKLPTELFALIIGINEYIHYKPHLSGAVKDANDIEHFLIDSMSVPPNHIKKLLNGDATKDRIIEEIQSLYTHRDIDKDRGDAILIYYAGHGARGAAPDGWSTPDGQIEMICPVDMSPSDAAEPRITGIPDIVLNELISQLAVQKGNNITVIFDCCHSSNGLRDIHVQPNVRVINKPPPLSGNWDNGIMQGRGKAARGEDPKQSLDCSVLLAACGREEKAGETLLGGLFTQCFLQQIEGLENIDMVQLSYNGLMRLLEFSPKQHPQCEGSKSNRYLFRKDTEDRSYIFGYKEDDKFVLEAGELQGIKPGAEFDIFGTNALSPDNRCRFRFQVDKVNGKTSYLSSITTPTSSDVPNQFYALQTSFTEEQKITVYCSDSDCTKLREVFLQHQSEFSGYATLVGTPDVATVLVSFEGDSMCFDWHEKNVITTHAGSRIGSPVPIKNKEDNETIRRVFQAVAKFNHYLHIEGADSRHIQLELHHMAIERQVIDGKPRAVRTPVGENLLNPEPAEIEIEEGKVLGPLVLTISNSSEKDLYLHVFWFDGRTLTIDPWYIGQRGAGLKEATASVDAPLRAGQKFPVGYGEVPVQPWEFLLEDGKPDIGFFKVFLATFNANVSSLAQASPFDTESDKERHGRRVKLAPVDWWATKMATVKQSVKGSSSAFDVKSKIGA</sequence>
<name>A0A0C3F7P3_PILCF</name>
<dbReference type="InterPro" id="IPR050452">
    <property type="entry name" value="Metacaspase"/>
</dbReference>
<dbReference type="GO" id="GO:0006508">
    <property type="term" value="P:proteolysis"/>
    <property type="evidence" value="ECO:0007669"/>
    <property type="project" value="InterPro"/>
</dbReference>
<evidence type="ECO:0000256" key="1">
    <source>
        <dbReference type="ARBA" id="ARBA00009005"/>
    </source>
</evidence>
<protein>
    <recommendedName>
        <fullName evidence="4">Peptidase C14 caspase domain-containing protein</fullName>
    </recommendedName>
</protein>
<keyword evidence="3" id="KW-0788">Thiol protease</keyword>
<proteinExistence type="inferred from homology"/>
<evidence type="ECO:0000313" key="6">
    <source>
        <dbReference type="Proteomes" id="UP000054166"/>
    </source>
</evidence>
<organism evidence="5 6">
    <name type="scientific">Piloderma croceum (strain F 1598)</name>
    <dbReference type="NCBI Taxonomy" id="765440"/>
    <lineage>
        <taxon>Eukaryota</taxon>
        <taxon>Fungi</taxon>
        <taxon>Dikarya</taxon>
        <taxon>Basidiomycota</taxon>
        <taxon>Agaricomycotina</taxon>
        <taxon>Agaricomycetes</taxon>
        <taxon>Agaricomycetidae</taxon>
        <taxon>Atheliales</taxon>
        <taxon>Atheliaceae</taxon>
        <taxon>Piloderma</taxon>
    </lineage>
</organism>
<dbReference type="InterPro" id="IPR029030">
    <property type="entry name" value="Caspase-like_dom_sf"/>
</dbReference>
<dbReference type="Gene3D" id="3.40.50.1460">
    <property type="match status" value="1"/>
</dbReference>
<dbReference type="Proteomes" id="UP000054166">
    <property type="component" value="Unassembled WGS sequence"/>
</dbReference>
<dbReference type="GO" id="GO:0006915">
    <property type="term" value="P:apoptotic process"/>
    <property type="evidence" value="ECO:0007669"/>
    <property type="project" value="UniProtKB-KW"/>
</dbReference>
<reference evidence="5 6" key="1">
    <citation type="submission" date="2014-04" db="EMBL/GenBank/DDBJ databases">
        <authorList>
            <consortium name="DOE Joint Genome Institute"/>
            <person name="Kuo A."/>
            <person name="Tarkka M."/>
            <person name="Buscot F."/>
            <person name="Kohler A."/>
            <person name="Nagy L.G."/>
            <person name="Floudas D."/>
            <person name="Copeland A."/>
            <person name="Barry K.W."/>
            <person name="Cichocki N."/>
            <person name="Veneault-Fourrey C."/>
            <person name="LaButti K."/>
            <person name="Lindquist E.A."/>
            <person name="Lipzen A."/>
            <person name="Lundell T."/>
            <person name="Morin E."/>
            <person name="Murat C."/>
            <person name="Sun H."/>
            <person name="Tunlid A."/>
            <person name="Henrissat B."/>
            <person name="Grigoriev I.V."/>
            <person name="Hibbett D.S."/>
            <person name="Martin F."/>
            <person name="Nordberg H.P."/>
            <person name="Cantor M.N."/>
            <person name="Hua S.X."/>
        </authorList>
    </citation>
    <scope>NUCLEOTIDE SEQUENCE [LARGE SCALE GENOMIC DNA]</scope>
    <source>
        <strain evidence="5 6">F 1598</strain>
    </source>
</reference>